<dbReference type="STRING" id="195064.SAMN05421721_106118"/>
<gene>
    <name evidence="1" type="ORF">SAMN05421721_106118</name>
</gene>
<keyword evidence="2" id="KW-1185">Reference proteome</keyword>
<proteinExistence type="predicted"/>
<protein>
    <recommendedName>
        <fullName evidence="3">PBP superfamily domain-containing protein</fullName>
    </recommendedName>
</protein>
<evidence type="ECO:0000313" key="2">
    <source>
        <dbReference type="Proteomes" id="UP000199556"/>
    </source>
</evidence>
<evidence type="ECO:0000313" key="1">
    <source>
        <dbReference type="EMBL" id="SFM46764.1"/>
    </source>
</evidence>
<evidence type="ECO:0008006" key="3">
    <source>
        <dbReference type="Google" id="ProtNLM"/>
    </source>
</evidence>
<dbReference type="EMBL" id="FOUO01000006">
    <property type="protein sequence ID" value="SFM46764.1"/>
    <property type="molecule type" value="Genomic_DNA"/>
</dbReference>
<dbReference type="AlphaFoldDB" id="A0A1I4R366"/>
<name>A0A1I4R366_ECTMO</name>
<dbReference type="Gene3D" id="3.40.190.10">
    <property type="entry name" value="Periplasmic binding protein-like II"/>
    <property type="match status" value="1"/>
</dbReference>
<dbReference type="Proteomes" id="UP000199556">
    <property type="component" value="Unassembled WGS sequence"/>
</dbReference>
<organism evidence="1 2">
    <name type="scientific">Ectothiorhodospira mobilis</name>
    <dbReference type="NCBI Taxonomy" id="195064"/>
    <lineage>
        <taxon>Bacteria</taxon>
        <taxon>Pseudomonadati</taxon>
        <taxon>Pseudomonadota</taxon>
        <taxon>Gammaproteobacteria</taxon>
        <taxon>Chromatiales</taxon>
        <taxon>Ectothiorhodospiraceae</taxon>
        <taxon>Ectothiorhodospira</taxon>
    </lineage>
</organism>
<dbReference type="SUPFAM" id="SSF53850">
    <property type="entry name" value="Periplasmic binding protein-like II"/>
    <property type="match status" value="1"/>
</dbReference>
<reference evidence="1 2" key="1">
    <citation type="submission" date="2016-10" db="EMBL/GenBank/DDBJ databases">
        <authorList>
            <person name="de Groot N.N."/>
        </authorList>
    </citation>
    <scope>NUCLEOTIDE SEQUENCE [LARGE SCALE GENOMIC DNA]</scope>
    <source>
        <strain evidence="1 2">DSM 4180</strain>
    </source>
</reference>
<accession>A0A1I4R366</accession>
<sequence length="170" mass="18291">MGVSGYPGPVHEANREMRRRAGGPFRRGVRGVLAGLAVAAFLSWPVSSPAQAVIVHESLGVETVSPAVLRAVFSMRLQSLEGQRLTVFVLDPRSPVHERFSKDVLGVFPYQLQNAWNRAVFSGTGAAPMVLGTEAEMLRRVAETVGAIGYVSAPPQTAGIRVLKVEEAER</sequence>